<name>A0ABR1V3M5_9PEZI</name>
<dbReference type="Pfam" id="PF12697">
    <property type="entry name" value="Abhydrolase_6"/>
    <property type="match status" value="1"/>
</dbReference>
<dbReference type="InterPro" id="IPR029058">
    <property type="entry name" value="AB_hydrolase_fold"/>
</dbReference>
<proteinExistence type="predicted"/>
<dbReference type="InterPro" id="IPR000073">
    <property type="entry name" value="AB_hydrolase_1"/>
</dbReference>
<comment type="caution">
    <text evidence="2">The sequence shown here is derived from an EMBL/GenBank/DDBJ whole genome shotgun (WGS) entry which is preliminary data.</text>
</comment>
<sequence length="366" mass="39270">MDLIGDCIDYQIPVTTRTEARIWGLPKFSSNYDVSAFFLSLIRRTTVPPTLPFNPFSGSKNVTGNYTIGATFCSPKNTSKGGHEKTVLLATHGLGYDRRYWIPTVKTSEYSFAEYAVSKGYSIFMYDRVGTGESSRVSGYNESQISNQLAILTSLTNSVRSGHYTGTLGQPSKVVHVGHSYGSILSHTLVEQDPSISDGIILTGTGYNATAMAFPVAFEGVRGNIATTVSPAKYMGLDSGYLAPADIYGLTVFFFNPVDFDPEALWYSQYIAQPLAAIELLPAVAGSPGATNFTGPVMILTGEVDLPNCGGNCNGGILEHPTREIFSKAKPFKTAVHPNSGHGINFNPNATGAFGVMMDFLAESGL</sequence>
<dbReference type="SUPFAM" id="SSF53474">
    <property type="entry name" value="alpha/beta-Hydrolases"/>
    <property type="match status" value="1"/>
</dbReference>
<dbReference type="Proteomes" id="UP001480595">
    <property type="component" value="Unassembled WGS sequence"/>
</dbReference>
<dbReference type="Gene3D" id="3.40.50.1820">
    <property type="entry name" value="alpha/beta hydrolase"/>
    <property type="match status" value="1"/>
</dbReference>
<dbReference type="RefSeq" id="XP_066715612.1">
    <property type="nucleotide sequence ID" value="XM_066858670.1"/>
</dbReference>
<gene>
    <name evidence="2" type="ORF">PG994_007261</name>
</gene>
<dbReference type="GeneID" id="92091733"/>
<dbReference type="EMBL" id="JAQQWL010000007">
    <property type="protein sequence ID" value="KAK8064623.1"/>
    <property type="molecule type" value="Genomic_DNA"/>
</dbReference>
<feature type="domain" description="AB hydrolase-1" evidence="1">
    <location>
        <begin position="88"/>
        <end position="348"/>
    </location>
</feature>
<evidence type="ECO:0000313" key="3">
    <source>
        <dbReference type="Proteomes" id="UP001480595"/>
    </source>
</evidence>
<organism evidence="2 3">
    <name type="scientific">Apiospora phragmitis</name>
    <dbReference type="NCBI Taxonomy" id="2905665"/>
    <lineage>
        <taxon>Eukaryota</taxon>
        <taxon>Fungi</taxon>
        <taxon>Dikarya</taxon>
        <taxon>Ascomycota</taxon>
        <taxon>Pezizomycotina</taxon>
        <taxon>Sordariomycetes</taxon>
        <taxon>Xylariomycetidae</taxon>
        <taxon>Amphisphaeriales</taxon>
        <taxon>Apiosporaceae</taxon>
        <taxon>Apiospora</taxon>
    </lineage>
</organism>
<reference evidence="2 3" key="1">
    <citation type="submission" date="2023-01" db="EMBL/GenBank/DDBJ databases">
        <title>Analysis of 21 Apiospora genomes using comparative genomics revels a genus with tremendous synthesis potential of carbohydrate active enzymes and secondary metabolites.</title>
        <authorList>
            <person name="Sorensen T."/>
        </authorList>
    </citation>
    <scope>NUCLEOTIDE SEQUENCE [LARGE SCALE GENOMIC DNA]</scope>
    <source>
        <strain evidence="2 3">CBS 135458</strain>
    </source>
</reference>
<accession>A0ABR1V3M5</accession>
<evidence type="ECO:0000313" key="2">
    <source>
        <dbReference type="EMBL" id="KAK8064623.1"/>
    </source>
</evidence>
<keyword evidence="3" id="KW-1185">Reference proteome</keyword>
<protein>
    <recommendedName>
        <fullName evidence="1">AB hydrolase-1 domain-containing protein</fullName>
    </recommendedName>
</protein>
<evidence type="ECO:0000259" key="1">
    <source>
        <dbReference type="Pfam" id="PF12697"/>
    </source>
</evidence>